<evidence type="ECO:0000256" key="23">
    <source>
        <dbReference type="ARBA" id="ARBA00032715"/>
    </source>
</evidence>
<evidence type="ECO:0000256" key="7">
    <source>
        <dbReference type="ARBA" id="ARBA00009578"/>
    </source>
</evidence>
<dbReference type="InterPro" id="IPR043128">
    <property type="entry name" value="Rev_trsase/Diguanyl_cyclase"/>
</dbReference>
<dbReference type="InterPro" id="IPR002429">
    <property type="entry name" value="CcO_II-like_C"/>
</dbReference>
<dbReference type="CDD" id="cd01647">
    <property type="entry name" value="RT_LTR"/>
    <property type="match status" value="1"/>
</dbReference>
<feature type="transmembrane region" description="Helical" evidence="25">
    <location>
        <begin position="406"/>
        <end position="429"/>
    </location>
</feature>
<keyword evidence="12" id="KW-0679">Respiratory chain</keyword>
<dbReference type="PROSITE" id="PS50857">
    <property type="entry name" value="COX2_CUA"/>
    <property type="match status" value="1"/>
</dbReference>
<comment type="pathway">
    <text evidence="4">Energy metabolism; oxidative phosphorylation.</text>
</comment>
<dbReference type="PANTHER" id="PTHR10422">
    <property type="entry name" value="CYTOCHROME C OXIDASE SUBUNIT 1"/>
    <property type="match status" value="1"/>
</dbReference>
<feature type="transmembrane region" description="Helical" evidence="25">
    <location>
        <begin position="250"/>
        <end position="269"/>
    </location>
</feature>
<dbReference type="InterPro" id="IPR035908">
    <property type="entry name" value="F0_ATP_A_sf"/>
</dbReference>
<dbReference type="PROSITE" id="PS50855">
    <property type="entry name" value="COX1"/>
    <property type="match status" value="1"/>
</dbReference>
<dbReference type="SUPFAM" id="SSF81464">
    <property type="entry name" value="Cytochrome c oxidase subunit II-like, transmembrane region"/>
    <property type="match status" value="1"/>
</dbReference>
<dbReference type="EMBL" id="JAHLQT010020073">
    <property type="protein sequence ID" value="KAG7168410.1"/>
    <property type="molecule type" value="Genomic_DNA"/>
</dbReference>
<keyword evidence="21" id="KW-0066">ATP synthesis</keyword>
<comment type="similarity">
    <text evidence="7">Belongs to the heme-copper respiratory oxidase family.</text>
</comment>
<dbReference type="Pfam" id="PF02790">
    <property type="entry name" value="COX2_TM"/>
    <property type="match status" value="1"/>
</dbReference>
<dbReference type="GO" id="GO:0071897">
    <property type="term" value="P:DNA biosynthetic process"/>
    <property type="evidence" value="ECO:0007669"/>
    <property type="project" value="UniProtKB-ARBA"/>
</dbReference>
<feature type="transmembrane region" description="Helical" evidence="25">
    <location>
        <begin position="222"/>
        <end position="243"/>
    </location>
</feature>
<feature type="domain" description="Cytochrome oxidase subunit I profile" evidence="26">
    <location>
        <begin position="252"/>
        <end position="382"/>
    </location>
</feature>
<dbReference type="GO" id="GO:0020037">
    <property type="term" value="F:heme binding"/>
    <property type="evidence" value="ECO:0007669"/>
    <property type="project" value="InterPro"/>
</dbReference>
<evidence type="ECO:0000256" key="1">
    <source>
        <dbReference type="ARBA" id="ARBA00001935"/>
    </source>
</evidence>
<dbReference type="GO" id="GO:0004129">
    <property type="term" value="F:cytochrome-c oxidase activity"/>
    <property type="evidence" value="ECO:0007669"/>
    <property type="project" value="UniProtKB-EC"/>
</dbReference>
<dbReference type="Pfam" id="PF00115">
    <property type="entry name" value="COX1"/>
    <property type="match status" value="1"/>
</dbReference>
<keyword evidence="10" id="KW-0813">Transport</keyword>
<dbReference type="SUPFAM" id="SSF49503">
    <property type="entry name" value="Cupredoxins"/>
    <property type="match status" value="1"/>
</dbReference>
<keyword evidence="30" id="KW-1185">Reference proteome</keyword>
<feature type="domain" description="Cytochrome oxidase subunit II copper A binding" evidence="27">
    <location>
        <begin position="438"/>
        <end position="555"/>
    </location>
</feature>
<evidence type="ECO:0000313" key="29">
    <source>
        <dbReference type="EMBL" id="KAG7168410.1"/>
    </source>
</evidence>
<dbReference type="InterPro" id="IPR023616">
    <property type="entry name" value="Cyt_c_oxase-like_su1_dom"/>
</dbReference>
<dbReference type="PRINTS" id="PR01166">
    <property type="entry name" value="CYCOXIDASEII"/>
</dbReference>
<dbReference type="SUPFAM" id="SSF81336">
    <property type="entry name" value="F1F0 ATP synthase subunit A"/>
    <property type="match status" value="1"/>
</dbReference>
<evidence type="ECO:0000259" key="27">
    <source>
        <dbReference type="PROSITE" id="PS50857"/>
    </source>
</evidence>
<feature type="transmembrane region" description="Helical" evidence="25">
    <location>
        <begin position="580"/>
        <end position="609"/>
    </location>
</feature>
<keyword evidence="20 25" id="KW-0472">Membrane</keyword>
<dbReference type="GO" id="GO:0015986">
    <property type="term" value="P:proton motive force-driven ATP synthesis"/>
    <property type="evidence" value="ECO:0007669"/>
    <property type="project" value="InterPro"/>
</dbReference>
<evidence type="ECO:0000256" key="25">
    <source>
        <dbReference type="SAM" id="Phobius"/>
    </source>
</evidence>
<comment type="similarity">
    <text evidence="5">Belongs to the ATPase A chain family.</text>
</comment>
<keyword evidence="17" id="KW-0249">Electron transport</keyword>
<evidence type="ECO:0000256" key="4">
    <source>
        <dbReference type="ARBA" id="ARBA00004673"/>
    </source>
</evidence>
<evidence type="ECO:0000313" key="30">
    <source>
        <dbReference type="Proteomes" id="UP000747542"/>
    </source>
</evidence>
<dbReference type="InterPro" id="IPR036927">
    <property type="entry name" value="Cyt_c_oxase-like_su1_sf"/>
</dbReference>
<evidence type="ECO:0000256" key="12">
    <source>
        <dbReference type="ARBA" id="ARBA00022660"/>
    </source>
</evidence>
<dbReference type="GO" id="GO:0015990">
    <property type="term" value="P:electron transport coupled proton transport"/>
    <property type="evidence" value="ECO:0007669"/>
    <property type="project" value="TreeGrafter"/>
</dbReference>
<organism evidence="29 30">
    <name type="scientific">Homarus americanus</name>
    <name type="common">American lobster</name>
    <dbReference type="NCBI Taxonomy" id="6706"/>
    <lineage>
        <taxon>Eukaryota</taxon>
        <taxon>Metazoa</taxon>
        <taxon>Ecdysozoa</taxon>
        <taxon>Arthropoda</taxon>
        <taxon>Crustacea</taxon>
        <taxon>Multicrustacea</taxon>
        <taxon>Malacostraca</taxon>
        <taxon>Eumalacostraca</taxon>
        <taxon>Eucarida</taxon>
        <taxon>Decapoda</taxon>
        <taxon>Pleocyemata</taxon>
        <taxon>Astacidea</taxon>
        <taxon>Nephropoidea</taxon>
        <taxon>Nephropidae</taxon>
        <taxon>Homarus</taxon>
    </lineage>
</organism>
<keyword evidence="19" id="KW-0406">Ion transport</keyword>
<dbReference type="AlphaFoldDB" id="A0A8J5MXU2"/>
<dbReference type="SUPFAM" id="SSF56672">
    <property type="entry name" value="DNA/RNA polymerases"/>
    <property type="match status" value="1"/>
</dbReference>
<evidence type="ECO:0000256" key="3">
    <source>
        <dbReference type="ARBA" id="ARBA00004141"/>
    </source>
</evidence>
<feature type="transmembrane region" description="Helical" evidence="25">
    <location>
        <begin position="333"/>
        <end position="352"/>
    </location>
</feature>
<evidence type="ECO:0000256" key="24">
    <source>
        <dbReference type="ARBA" id="ARBA00049512"/>
    </source>
</evidence>
<evidence type="ECO:0000256" key="19">
    <source>
        <dbReference type="ARBA" id="ARBA00023065"/>
    </source>
</evidence>
<evidence type="ECO:0000256" key="5">
    <source>
        <dbReference type="ARBA" id="ARBA00006810"/>
    </source>
</evidence>
<feature type="transmembrane region" description="Helical" evidence="25">
    <location>
        <begin position="615"/>
        <end position="638"/>
    </location>
</feature>
<dbReference type="UniPathway" id="UPA00705"/>
<dbReference type="Gene3D" id="2.60.40.420">
    <property type="entry name" value="Cupredoxins - blue copper proteins"/>
    <property type="match status" value="1"/>
</dbReference>
<dbReference type="InterPro" id="IPR000883">
    <property type="entry name" value="Cyt_C_Oxase_1"/>
</dbReference>
<dbReference type="InterPro" id="IPR036257">
    <property type="entry name" value="Cyt_c_oxidase_su2_TM_sf"/>
</dbReference>
<accession>A0A8J5MXU2</accession>
<evidence type="ECO:0000256" key="15">
    <source>
        <dbReference type="ARBA" id="ARBA00022842"/>
    </source>
</evidence>
<dbReference type="InterPro" id="IPR011759">
    <property type="entry name" value="Cyt_c_oxidase_su2_TM_dom"/>
</dbReference>
<evidence type="ECO:0000256" key="6">
    <source>
        <dbReference type="ARBA" id="ARBA00007866"/>
    </source>
</evidence>
<keyword evidence="15" id="KW-0460">Magnesium</keyword>
<evidence type="ECO:0000256" key="13">
    <source>
        <dbReference type="ARBA" id="ARBA00022692"/>
    </source>
</evidence>
<dbReference type="InterPro" id="IPR043502">
    <property type="entry name" value="DNA/RNA_pol_sf"/>
</dbReference>
<evidence type="ECO:0000256" key="21">
    <source>
        <dbReference type="ARBA" id="ARBA00023310"/>
    </source>
</evidence>
<dbReference type="Pfam" id="PF00119">
    <property type="entry name" value="ATP-synt_A"/>
    <property type="match status" value="1"/>
</dbReference>
<dbReference type="InterPro" id="IPR008972">
    <property type="entry name" value="Cupredoxin"/>
</dbReference>
<dbReference type="InterPro" id="IPR000568">
    <property type="entry name" value="ATP_synth_F0_asu"/>
</dbReference>
<dbReference type="GO" id="GO:0045259">
    <property type="term" value="C:proton-transporting ATP synthase complex"/>
    <property type="evidence" value="ECO:0007669"/>
    <property type="project" value="UniProtKB-KW"/>
</dbReference>
<evidence type="ECO:0000256" key="8">
    <source>
        <dbReference type="ARBA" id="ARBA00015946"/>
    </source>
</evidence>
<dbReference type="PROSITE" id="PS50999">
    <property type="entry name" value="COX2_TM"/>
    <property type="match status" value="1"/>
</dbReference>
<dbReference type="PANTHER" id="PTHR10422:SF18">
    <property type="entry name" value="CYTOCHROME C OXIDASE SUBUNIT 1"/>
    <property type="match status" value="1"/>
</dbReference>
<evidence type="ECO:0000256" key="2">
    <source>
        <dbReference type="ARBA" id="ARBA00001971"/>
    </source>
</evidence>
<dbReference type="GO" id="GO:0005739">
    <property type="term" value="C:mitochondrion"/>
    <property type="evidence" value="ECO:0007669"/>
    <property type="project" value="GOC"/>
</dbReference>
<evidence type="ECO:0000256" key="20">
    <source>
        <dbReference type="ARBA" id="ARBA00023136"/>
    </source>
</evidence>
<dbReference type="Gene3D" id="3.10.10.10">
    <property type="entry name" value="HIV Type 1 Reverse Transcriptase, subunit A, domain 1"/>
    <property type="match status" value="1"/>
</dbReference>
<keyword evidence="11" id="KW-0138">CF(0)</keyword>
<dbReference type="Proteomes" id="UP000747542">
    <property type="component" value="Unassembled WGS sequence"/>
</dbReference>
<feature type="domain" description="Cytochrome oxidase subunit II transmembrane region profile" evidence="28">
    <location>
        <begin position="376"/>
        <end position="469"/>
    </location>
</feature>
<evidence type="ECO:0000259" key="26">
    <source>
        <dbReference type="PROSITE" id="PS50855"/>
    </source>
</evidence>
<keyword evidence="18 25" id="KW-1133">Transmembrane helix</keyword>
<comment type="similarity">
    <text evidence="6">Belongs to the cytochrome c oxidase subunit 2 family.</text>
</comment>
<name>A0A8J5MXU2_HOMAM</name>
<proteinExistence type="inferred from homology"/>
<feature type="transmembrane region" description="Helical" evidence="25">
    <location>
        <begin position="182"/>
        <end position="210"/>
    </location>
</feature>
<feature type="transmembrane region" description="Helical" evidence="25">
    <location>
        <begin position="300"/>
        <end position="321"/>
    </location>
</feature>
<keyword evidence="14" id="KW-0375">Hydrogen ion transport</keyword>
<dbReference type="SUPFAM" id="SSF81442">
    <property type="entry name" value="Cytochrome c oxidase subunit I-like"/>
    <property type="match status" value="1"/>
</dbReference>
<evidence type="ECO:0000256" key="14">
    <source>
        <dbReference type="ARBA" id="ARBA00022781"/>
    </source>
</evidence>
<keyword evidence="16" id="KW-1278">Translocase</keyword>
<comment type="catalytic activity">
    <reaction evidence="24">
        <text>4 Fe(II)-[cytochrome c] + O2 + 8 H(+)(in) = 4 Fe(III)-[cytochrome c] + 2 H2O + 4 H(+)(out)</text>
        <dbReference type="Rhea" id="RHEA:11436"/>
        <dbReference type="Rhea" id="RHEA-COMP:10350"/>
        <dbReference type="Rhea" id="RHEA-COMP:14399"/>
        <dbReference type="ChEBI" id="CHEBI:15377"/>
        <dbReference type="ChEBI" id="CHEBI:15378"/>
        <dbReference type="ChEBI" id="CHEBI:15379"/>
        <dbReference type="ChEBI" id="CHEBI:29033"/>
        <dbReference type="ChEBI" id="CHEBI:29034"/>
        <dbReference type="EC" id="7.1.1.9"/>
    </reaction>
    <physiologicalReaction direction="left-to-right" evidence="24">
        <dbReference type="Rhea" id="RHEA:11437"/>
    </physiologicalReaction>
</comment>
<protein>
    <recommendedName>
        <fullName evidence="9">Cytochrome c oxidase subunit 1</fullName>
    </recommendedName>
    <alternativeName>
        <fullName evidence="23">Cytochrome c oxidase polypeptide I</fullName>
    </alternativeName>
    <alternativeName>
        <fullName evidence="22">Cytochrome c oxidase polypeptide II</fullName>
    </alternativeName>
    <alternativeName>
        <fullName evidence="8">Cytochrome c oxidase subunit 2</fullName>
    </alternativeName>
</protein>
<dbReference type="GO" id="GO:0006123">
    <property type="term" value="P:mitochondrial electron transport, cytochrome c to oxygen"/>
    <property type="evidence" value="ECO:0007669"/>
    <property type="project" value="TreeGrafter"/>
</dbReference>
<evidence type="ECO:0000256" key="16">
    <source>
        <dbReference type="ARBA" id="ARBA00022967"/>
    </source>
</evidence>
<evidence type="ECO:0000256" key="17">
    <source>
        <dbReference type="ARBA" id="ARBA00022982"/>
    </source>
</evidence>
<comment type="cofactor">
    <cofactor evidence="1">
        <name>Cu cation</name>
        <dbReference type="ChEBI" id="CHEBI:23378"/>
    </cofactor>
</comment>
<evidence type="ECO:0000256" key="10">
    <source>
        <dbReference type="ARBA" id="ARBA00022448"/>
    </source>
</evidence>
<evidence type="ECO:0000256" key="22">
    <source>
        <dbReference type="ARBA" id="ARBA00031389"/>
    </source>
</evidence>
<dbReference type="CDD" id="cd00310">
    <property type="entry name" value="ATP-synt_Fo_a_6"/>
    <property type="match status" value="1"/>
</dbReference>
<dbReference type="Gene3D" id="1.20.210.10">
    <property type="entry name" value="Cytochrome c oxidase-like, subunit I domain"/>
    <property type="match status" value="3"/>
</dbReference>
<evidence type="ECO:0000256" key="9">
    <source>
        <dbReference type="ARBA" id="ARBA00015947"/>
    </source>
</evidence>
<dbReference type="GO" id="GO:0005507">
    <property type="term" value="F:copper ion binding"/>
    <property type="evidence" value="ECO:0007669"/>
    <property type="project" value="InterPro"/>
</dbReference>
<comment type="caution">
    <text evidence="29">The sequence shown here is derived from an EMBL/GenBank/DDBJ whole genome shotgun (WGS) entry which is preliminary data.</text>
</comment>
<keyword evidence="13 25" id="KW-0812">Transmembrane</keyword>
<evidence type="ECO:0000256" key="18">
    <source>
        <dbReference type="ARBA" id="ARBA00022989"/>
    </source>
</evidence>
<evidence type="ECO:0000259" key="28">
    <source>
        <dbReference type="PROSITE" id="PS50999"/>
    </source>
</evidence>
<gene>
    <name evidence="29" type="primary">Cox2-L1</name>
    <name evidence="29" type="ORF">Hamer_G002446</name>
</gene>
<feature type="non-terminal residue" evidence="29">
    <location>
        <position position="651"/>
    </location>
</feature>
<comment type="subcellular location">
    <subcellularLocation>
        <location evidence="3">Membrane</location>
        <topology evidence="3">Multi-pass membrane protein</topology>
    </subcellularLocation>
</comment>
<evidence type="ECO:0000256" key="11">
    <source>
        <dbReference type="ARBA" id="ARBA00022547"/>
    </source>
</evidence>
<comment type="cofactor">
    <cofactor evidence="2">
        <name>heme</name>
        <dbReference type="ChEBI" id="CHEBI:30413"/>
    </cofactor>
</comment>
<sequence length="651" mass="72859">MKNMKKKNIPGPAVDRGIKMLAYGHRRLGQGNDTRSSGTVKVPLTERAKPLTAFPTRRGLMEFCRLPFGLVTACATYIWLMRLVLADWHEHLGDVKAVLERLREHTLTIKPAKCRFGFESIHYLGFVLDGRHLRPQPEKIQALCEVCPPTTKKLLRIVGTSLRLVIRAGLGQPLSLIGDDQIYNVVVTAHAFVIIFFFIVMPIIIGGFAIAHAGASIDLGIFSLHLAGVSSILGAVNFITTAINIRRKAILLLLSLPVLAGAITILLTVRNLNTSFFDPTGGGDPMIRYPSRYSNQLQPISTLIGGLTGIVLANSSIDIILHDTYYVVAHFHYVLSIGAVFFCIFAGIAHWFPLFTGVNITFFPQHFLGLNGIPRRYSYYPDVTWDSKTLCHPFVEQLIFFHDHTMAVLILITTFVGYIIATIFSNAFINRFLLENQTIELIILELLLKLLGINDIEDFLQVEFDSYITPSNELDLSGFRLVDVDNRTVLPINAQVPLGVKADAIPGRLNQIRFMVNRPGLFFGQCSEICGANHIFMPILVEKSSHCQLIDYQLLLDYFLFLTFIEQLLHKYYSTRNFRLAANIIAGHLLLTLLGNIGPSLSLTLISFLMLAQRILLILESAVAIIQSYVFAVLRTLYAREENCHHLLAKS</sequence>
<reference evidence="29" key="1">
    <citation type="journal article" date="2021" name="Sci. Adv.">
        <title>The American lobster genome reveals insights on longevity, neural, and immune adaptations.</title>
        <authorList>
            <person name="Polinski J.M."/>
            <person name="Zimin A.V."/>
            <person name="Clark K.F."/>
            <person name="Kohn A.B."/>
            <person name="Sadowski N."/>
            <person name="Timp W."/>
            <person name="Ptitsyn A."/>
            <person name="Khanna P."/>
            <person name="Romanova D.Y."/>
            <person name="Williams P."/>
            <person name="Greenwood S.J."/>
            <person name="Moroz L.L."/>
            <person name="Walt D.R."/>
            <person name="Bodnar A.G."/>
        </authorList>
    </citation>
    <scope>NUCLEOTIDE SEQUENCE</scope>
    <source>
        <strain evidence="29">GMGI-L3</strain>
    </source>
</reference>
<dbReference type="Gene3D" id="3.30.70.270">
    <property type="match status" value="1"/>
</dbReference>
<dbReference type="Pfam" id="PF00116">
    <property type="entry name" value="COX2"/>
    <property type="match status" value="1"/>
</dbReference>